<protein>
    <recommendedName>
        <fullName evidence="6">Phosphoenolpyruvate synthase</fullName>
    </recommendedName>
</protein>
<evidence type="ECO:0000313" key="4">
    <source>
        <dbReference type="EMBL" id="KAK7114411.1"/>
    </source>
</evidence>
<name>A0AAN9BZF5_9CAEN</name>
<dbReference type="Gene3D" id="3.30.470.20">
    <property type="entry name" value="ATP-grasp fold, B domain"/>
    <property type="match status" value="1"/>
</dbReference>
<feature type="domain" description="Pyruvate phosphate dikinase AMP/ATP-binding" evidence="3">
    <location>
        <begin position="452"/>
        <end position="771"/>
    </location>
</feature>
<gene>
    <name evidence="4" type="ORF">V1264_000474</name>
</gene>
<dbReference type="PANTHER" id="PTHR43615:SF1">
    <property type="entry name" value="PPDK_N DOMAIN-CONTAINING PROTEIN"/>
    <property type="match status" value="1"/>
</dbReference>
<dbReference type="Proteomes" id="UP001374579">
    <property type="component" value="Unassembled WGS sequence"/>
</dbReference>
<accession>A0AAN9BZF5</accession>
<dbReference type="InterPro" id="IPR051549">
    <property type="entry name" value="PEP_Utilizing_Enz"/>
</dbReference>
<evidence type="ECO:0000259" key="3">
    <source>
        <dbReference type="Pfam" id="PF01326"/>
    </source>
</evidence>
<keyword evidence="5" id="KW-1185">Reference proteome</keyword>
<comment type="similarity">
    <text evidence="1">Belongs to the PEP-utilizing enzyme family.</text>
</comment>
<dbReference type="InterPro" id="IPR013815">
    <property type="entry name" value="ATP_grasp_subdomain_1"/>
</dbReference>
<dbReference type="EMBL" id="JBAMIC010000001">
    <property type="protein sequence ID" value="KAK7114411.1"/>
    <property type="molecule type" value="Genomic_DNA"/>
</dbReference>
<organism evidence="4 5">
    <name type="scientific">Littorina saxatilis</name>
    <dbReference type="NCBI Taxonomy" id="31220"/>
    <lineage>
        <taxon>Eukaryota</taxon>
        <taxon>Metazoa</taxon>
        <taxon>Spiralia</taxon>
        <taxon>Lophotrochozoa</taxon>
        <taxon>Mollusca</taxon>
        <taxon>Gastropoda</taxon>
        <taxon>Caenogastropoda</taxon>
        <taxon>Littorinimorpha</taxon>
        <taxon>Littorinoidea</taxon>
        <taxon>Littorinidae</taxon>
        <taxon>Littorina</taxon>
    </lineage>
</organism>
<proteinExistence type="inferred from homology"/>
<dbReference type="Pfam" id="PF00391">
    <property type="entry name" value="PEP-utilizers"/>
    <property type="match status" value="1"/>
</dbReference>
<dbReference type="Pfam" id="PF01326">
    <property type="entry name" value="PPDK_N"/>
    <property type="match status" value="1"/>
</dbReference>
<dbReference type="SUPFAM" id="SSF52009">
    <property type="entry name" value="Phosphohistidine domain"/>
    <property type="match status" value="1"/>
</dbReference>
<sequence length="1334" mass="147624">MISAAAAVGIGALGVLLFWLLKPNPPLICGVYPQPGRWYWIKRAVFAVMFRRRKAEKRKQESSRMNARGQEARGLGRSLNPFDMECCQSLPDHPHALDAVYMGAYSCGDGPNVALRVARRPGRRAEVWLVLQVPGVGRLQHPGHPDTAVANADPSSFSAGGLRFDVVHPMKTWRVSFSGQLRLQSSGGIQKTSEKLLDTKFSFQWDAFAPHFNYDSDLDPGLLGDAIAREQWSREYFEKLQSKHQTHYEQWGELRGTLTVEGHPTQQLRLKAIRDHSFGVRRWTDFYRYVFCFLYIENGTTLQIGAVSQPGMLSHLKTGCLTYPTGEVAAVTEVNFNLWEVGEDPPQPPAKWSFSFVADGVQYELAVMTKTSAILYHEEDRGGIVHETFCDVVLNGKKGWGLSEFFYRNPVRSKIELEATLPLLEEPDWGEVKNSKDKLILPFTSLACCSSALVGGKGSQLALLTQMSQEEDVSVPPGLCVTLTAFEQQMKEHKELQEAIQRVADTAVKDPAKLEAVCKETSALLCATPVCSQVQRSVREGLRQVFGDDVGTKRVAVRSSAAGEDGSEASSAGQMETFLGVLGEGEIFQALQKCWASAFTYQAVEYKRQHGQIVLTPVGVVIQEMVPAEAAGVLFTADPVTNNVSIMLINANFGLGESVVSGKCEPDTITIRRAWDVGLSISQRHVGQKKTKITMQDGGGIAEVELSGADSKQNCLSDDVILSLAKTGLQIEKYFGTPRDIEWAYAEGKIHLLQARPITTSDQETEDELIHEFDSPLAGGYEWLTTGNISEMMPGAVTPLTISTFHRSIDRSMQCFSRGIGARQQVVDYRKALTSWGNHLFISLIDVTLMLLRISVASKDTMEMSLLGEKRPDLHLDVSVDYLGKPPPGRLTCVWNSVRMFWYLHKATGMTKMWEKRLENYSLVDNCTTASQVYAAIDQHVKDFDDVWHWTLTNSANSGSWANILINIITKGSTDWTTEHYGDIAMLLSQCQDVCSAEVPGAMQELAEQVVAEGLKDTFLSSTSEECVGLLLSHKHPVLQQKTQTFLKRHGHRCVREAEMREKSWHLEPTKLVGVLKAIMETGGQKKVQRKAKTPKELVADMKTPLTFVQRHILQYLLPKAWAAVASREWGKSVSVLMNDIFKAAYWKLATLMVKEGRLPDEDVLFFLTHYEIAVLLATRSARLVMKAQRRRKVLPKQMALRFPKISIGYPKPLEVQDRKISNSKAAATTLTGMPVSQGVVVGPARIVLSLDDAHMIQAGEVLVVNSTDVGWSPYFPLIGGLVTEIGGLISHGAVVAREYGIPCIVNIADATVNIPNGAQVEVDGRAGTVKILS</sequence>
<evidence type="ECO:0000313" key="5">
    <source>
        <dbReference type="Proteomes" id="UP001374579"/>
    </source>
</evidence>
<dbReference type="PANTHER" id="PTHR43615">
    <property type="entry name" value="PHOSPHOENOLPYRUVATE SYNTHASE-RELATED"/>
    <property type="match status" value="1"/>
</dbReference>
<evidence type="ECO:0000259" key="2">
    <source>
        <dbReference type="Pfam" id="PF00391"/>
    </source>
</evidence>
<dbReference type="GO" id="GO:0016301">
    <property type="term" value="F:kinase activity"/>
    <property type="evidence" value="ECO:0007669"/>
    <property type="project" value="InterPro"/>
</dbReference>
<dbReference type="SUPFAM" id="SSF56059">
    <property type="entry name" value="Glutathione synthetase ATP-binding domain-like"/>
    <property type="match status" value="1"/>
</dbReference>
<dbReference type="Gene3D" id="3.50.30.10">
    <property type="entry name" value="Phosphohistidine domain"/>
    <property type="match status" value="1"/>
</dbReference>
<dbReference type="Gene3D" id="3.30.1490.20">
    <property type="entry name" value="ATP-grasp fold, A domain"/>
    <property type="match status" value="1"/>
</dbReference>
<dbReference type="GO" id="GO:0005524">
    <property type="term" value="F:ATP binding"/>
    <property type="evidence" value="ECO:0007669"/>
    <property type="project" value="InterPro"/>
</dbReference>
<dbReference type="InterPro" id="IPR008279">
    <property type="entry name" value="PEP-util_enz_mobile_dom"/>
</dbReference>
<comment type="caution">
    <text evidence="4">The sequence shown here is derived from an EMBL/GenBank/DDBJ whole genome shotgun (WGS) entry which is preliminary data.</text>
</comment>
<evidence type="ECO:0000256" key="1">
    <source>
        <dbReference type="ARBA" id="ARBA00007837"/>
    </source>
</evidence>
<dbReference type="InterPro" id="IPR036637">
    <property type="entry name" value="Phosphohistidine_dom_sf"/>
</dbReference>
<feature type="domain" description="PEP-utilising enzyme mobile" evidence="2">
    <location>
        <begin position="1258"/>
        <end position="1328"/>
    </location>
</feature>
<reference evidence="4 5" key="1">
    <citation type="submission" date="2024-02" db="EMBL/GenBank/DDBJ databases">
        <title>Chromosome-scale genome assembly of the rough periwinkle Littorina saxatilis.</title>
        <authorList>
            <person name="De Jode A."/>
            <person name="Faria R."/>
            <person name="Formenti G."/>
            <person name="Sims Y."/>
            <person name="Smith T.P."/>
            <person name="Tracey A."/>
            <person name="Wood J.M.D."/>
            <person name="Zagrodzka Z.B."/>
            <person name="Johannesson K."/>
            <person name="Butlin R.K."/>
            <person name="Leder E.H."/>
        </authorList>
    </citation>
    <scope>NUCLEOTIDE SEQUENCE [LARGE SCALE GENOMIC DNA]</scope>
    <source>
        <strain evidence="4">Snail1</strain>
        <tissue evidence="4">Muscle</tissue>
    </source>
</reference>
<evidence type="ECO:0008006" key="6">
    <source>
        <dbReference type="Google" id="ProtNLM"/>
    </source>
</evidence>
<dbReference type="InterPro" id="IPR002192">
    <property type="entry name" value="PPDK_AMP/ATP-bd"/>
</dbReference>